<accession>A0A4Z2IQ65</accession>
<dbReference type="AlphaFoldDB" id="A0A4Z2IQ65"/>
<evidence type="ECO:0000313" key="3">
    <source>
        <dbReference type="Proteomes" id="UP000314294"/>
    </source>
</evidence>
<dbReference type="EMBL" id="SRLO01000065">
    <property type="protein sequence ID" value="TNN79352.1"/>
    <property type="molecule type" value="Genomic_DNA"/>
</dbReference>
<name>A0A4Z2IQ65_9TELE</name>
<keyword evidence="3" id="KW-1185">Reference proteome</keyword>
<proteinExistence type="predicted"/>
<reference evidence="2 3" key="1">
    <citation type="submission" date="2019-03" db="EMBL/GenBank/DDBJ databases">
        <title>First draft genome of Liparis tanakae, snailfish: a comprehensive survey of snailfish specific genes.</title>
        <authorList>
            <person name="Kim W."/>
            <person name="Song I."/>
            <person name="Jeong J.-H."/>
            <person name="Kim D."/>
            <person name="Kim S."/>
            <person name="Ryu S."/>
            <person name="Song J.Y."/>
            <person name="Lee S.K."/>
        </authorList>
    </citation>
    <scope>NUCLEOTIDE SEQUENCE [LARGE SCALE GENOMIC DNA]</scope>
    <source>
        <tissue evidence="2">Muscle</tissue>
    </source>
</reference>
<feature type="region of interest" description="Disordered" evidence="1">
    <location>
        <begin position="1"/>
        <end position="68"/>
    </location>
</feature>
<gene>
    <name evidence="2" type="ORF">EYF80_010376</name>
</gene>
<organism evidence="2 3">
    <name type="scientific">Liparis tanakae</name>
    <name type="common">Tanaka's snailfish</name>
    <dbReference type="NCBI Taxonomy" id="230148"/>
    <lineage>
        <taxon>Eukaryota</taxon>
        <taxon>Metazoa</taxon>
        <taxon>Chordata</taxon>
        <taxon>Craniata</taxon>
        <taxon>Vertebrata</taxon>
        <taxon>Euteleostomi</taxon>
        <taxon>Actinopterygii</taxon>
        <taxon>Neopterygii</taxon>
        <taxon>Teleostei</taxon>
        <taxon>Neoteleostei</taxon>
        <taxon>Acanthomorphata</taxon>
        <taxon>Eupercaria</taxon>
        <taxon>Perciformes</taxon>
        <taxon>Cottioidei</taxon>
        <taxon>Cottales</taxon>
        <taxon>Liparidae</taxon>
        <taxon>Liparis</taxon>
    </lineage>
</organism>
<protein>
    <submittedName>
        <fullName evidence="2">Uncharacterized protein</fullName>
    </submittedName>
</protein>
<sequence>MELAERMDESAEDMTAADTAPRPKKEIGGPYSSYEDRGDGHYQAAEGSDKGKDLGIDVDSETHQAHKDAEELDHVCVCNRVESSNKQKKIEDSPYLTNSPVIVNAPTNNPMSLPPTMMRSLWSPPSAEPESLFFHAAHIPTNRIRT</sequence>
<feature type="compositionally biased region" description="Basic and acidic residues" evidence="1">
    <location>
        <begin position="47"/>
        <end position="68"/>
    </location>
</feature>
<evidence type="ECO:0000313" key="2">
    <source>
        <dbReference type="EMBL" id="TNN79352.1"/>
    </source>
</evidence>
<evidence type="ECO:0000256" key="1">
    <source>
        <dbReference type="SAM" id="MobiDB-lite"/>
    </source>
</evidence>
<dbReference type="Proteomes" id="UP000314294">
    <property type="component" value="Unassembled WGS sequence"/>
</dbReference>
<comment type="caution">
    <text evidence="2">The sequence shown here is derived from an EMBL/GenBank/DDBJ whole genome shotgun (WGS) entry which is preliminary data.</text>
</comment>